<keyword evidence="1" id="KW-0732">Signal</keyword>
<feature type="chain" id="PRO_5001799067" evidence="1">
    <location>
        <begin position="26"/>
        <end position="192"/>
    </location>
</feature>
<comment type="caution">
    <text evidence="3">The sequence shown here is derived from an EMBL/GenBank/DDBJ whole genome shotgun (WGS) entry which is preliminary data.</text>
</comment>
<keyword evidence="4" id="KW-1185">Reference proteome</keyword>
<dbReference type="InterPro" id="IPR008979">
    <property type="entry name" value="Galactose-bd-like_sf"/>
</dbReference>
<accession>A0A085VQX4</accession>
<dbReference type="OrthoDB" id="6955061at2"/>
<protein>
    <submittedName>
        <fullName evidence="3">Dockerin</fullName>
    </submittedName>
</protein>
<gene>
    <name evidence="3" type="ORF">IV01_01880</name>
</gene>
<evidence type="ECO:0000313" key="3">
    <source>
        <dbReference type="EMBL" id="KFE57837.1"/>
    </source>
</evidence>
<evidence type="ECO:0000256" key="1">
    <source>
        <dbReference type="SAM" id="SignalP"/>
    </source>
</evidence>
<reference evidence="3 4" key="1">
    <citation type="submission" date="2014-07" db="EMBL/GenBank/DDBJ databases">
        <title>Draft Genome Sequences of Environmental Pseudomonas syringae strains.</title>
        <authorList>
            <person name="Baltrus D.A."/>
            <person name="Berge O."/>
            <person name="Morris C."/>
        </authorList>
    </citation>
    <scope>NUCLEOTIDE SEQUENCE [LARGE SCALE GENOMIC DNA]</scope>
    <source>
        <strain evidence="3 4">GAW0119</strain>
    </source>
</reference>
<dbReference type="InterPro" id="IPR006946">
    <property type="entry name" value="DGR2-like_dom"/>
</dbReference>
<dbReference type="AlphaFoldDB" id="A0A085VQX4"/>
<name>A0A085VQX4_PSESX</name>
<evidence type="ECO:0000259" key="2">
    <source>
        <dbReference type="Pfam" id="PF04862"/>
    </source>
</evidence>
<evidence type="ECO:0000313" key="4">
    <source>
        <dbReference type="Proteomes" id="UP000028631"/>
    </source>
</evidence>
<dbReference type="Gene3D" id="2.60.120.260">
    <property type="entry name" value="Galactose-binding domain-like"/>
    <property type="match status" value="1"/>
</dbReference>
<dbReference type="Proteomes" id="UP000028631">
    <property type="component" value="Unassembled WGS sequence"/>
</dbReference>
<dbReference type="Pfam" id="PF04862">
    <property type="entry name" value="DUF642"/>
    <property type="match status" value="1"/>
</dbReference>
<proteinExistence type="predicted"/>
<feature type="signal peptide" evidence="1">
    <location>
        <begin position="1"/>
        <end position="25"/>
    </location>
</feature>
<organism evidence="3 4">
    <name type="scientific">Pseudomonas syringae</name>
    <dbReference type="NCBI Taxonomy" id="317"/>
    <lineage>
        <taxon>Bacteria</taxon>
        <taxon>Pseudomonadati</taxon>
        <taxon>Pseudomonadota</taxon>
        <taxon>Gammaproteobacteria</taxon>
        <taxon>Pseudomonadales</taxon>
        <taxon>Pseudomonadaceae</taxon>
        <taxon>Pseudomonas</taxon>
    </lineage>
</organism>
<dbReference type="SUPFAM" id="SSF49785">
    <property type="entry name" value="Galactose-binding domain-like"/>
    <property type="match status" value="1"/>
</dbReference>
<dbReference type="RefSeq" id="WP_032625471.1">
    <property type="nucleotide sequence ID" value="NZ_JPQU01000015.1"/>
</dbReference>
<dbReference type="EMBL" id="JPQU01000015">
    <property type="protein sequence ID" value="KFE57837.1"/>
    <property type="molecule type" value="Genomic_DNA"/>
</dbReference>
<feature type="domain" description="DUF642" evidence="2">
    <location>
        <begin position="27"/>
        <end position="189"/>
    </location>
</feature>
<sequence>MVHKIIAVSAAFLAISAGAAQSASAANLLTNGSFESPGCASSCVLNTPAQANAITGWTTFLSGAEYFNLPAQISGSSAADGVDIVDLANNIYRNGGGLQQNFATTVGARYRLTFSAGNSKYAGRAGTGIIQVKVAGQSTSFETPVATSSTVVWGTVTYDFTAKSDQTTLSFWNEQDPYNYFAFIDKVSVERL</sequence>
<dbReference type="PATRIC" id="fig|317.175.peg.401"/>